<dbReference type="PATRIC" id="fig|89059.3.peg.1562"/>
<dbReference type="RefSeq" id="WP_010494842.1">
    <property type="nucleotide sequence ID" value="NZ_JQBK01000042.1"/>
</dbReference>
<comment type="similarity">
    <text evidence="1">Belongs to the fructosamine kinase family.</text>
</comment>
<reference evidence="2 3" key="1">
    <citation type="journal article" date="2015" name="Genome Announc.">
        <title>Expanding the biotechnology potential of lactobacilli through comparative genomics of 213 strains and associated genera.</title>
        <authorList>
            <person name="Sun Z."/>
            <person name="Harris H.M."/>
            <person name="McCann A."/>
            <person name="Guo C."/>
            <person name="Argimon S."/>
            <person name="Zhang W."/>
            <person name="Yang X."/>
            <person name="Jeffery I.B."/>
            <person name="Cooney J.C."/>
            <person name="Kagawa T.F."/>
            <person name="Liu W."/>
            <person name="Song Y."/>
            <person name="Salvetti E."/>
            <person name="Wrobel A."/>
            <person name="Rasinkangas P."/>
            <person name="Parkhill J."/>
            <person name="Rea M.C."/>
            <person name="O'Sullivan O."/>
            <person name="Ritari J."/>
            <person name="Douillard F.P."/>
            <person name="Paul Ross R."/>
            <person name="Yang R."/>
            <person name="Briner A.E."/>
            <person name="Felis G.E."/>
            <person name="de Vos W.M."/>
            <person name="Barrangou R."/>
            <person name="Klaenhammer T.R."/>
            <person name="Caufield P.W."/>
            <person name="Cui Y."/>
            <person name="Zhang H."/>
            <person name="O'Toole P.W."/>
        </authorList>
    </citation>
    <scope>NUCLEOTIDE SEQUENCE [LARGE SCALE GENOMIC DNA]</scope>
    <source>
        <strain evidence="2 3">DSM 15353</strain>
    </source>
</reference>
<proteinExistence type="inferred from homology"/>
<name>A0A0R2K855_9LACO</name>
<dbReference type="OrthoDB" id="5291879at2"/>
<dbReference type="EMBL" id="JQBK01000042">
    <property type="protein sequence ID" value="KRN83525.1"/>
    <property type="molecule type" value="Genomic_DNA"/>
</dbReference>
<keyword evidence="1" id="KW-0808">Transferase</keyword>
<evidence type="ECO:0000256" key="1">
    <source>
        <dbReference type="PIRNR" id="PIRNR006221"/>
    </source>
</evidence>
<dbReference type="AlphaFoldDB" id="A0A0R2K855"/>
<dbReference type="Gene3D" id="3.90.1200.10">
    <property type="match status" value="1"/>
</dbReference>
<organism evidence="2 3">
    <name type="scientific">Ligilactobacillus acidipiscis</name>
    <dbReference type="NCBI Taxonomy" id="89059"/>
    <lineage>
        <taxon>Bacteria</taxon>
        <taxon>Bacillati</taxon>
        <taxon>Bacillota</taxon>
        <taxon>Bacilli</taxon>
        <taxon>Lactobacillales</taxon>
        <taxon>Lactobacillaceae</taxon>
        <taxon>Ligilactobacillus</taxon>
    </lineage>
</organism>
<keyword evidence="1 2" id="KW-0418">Kinase</keyword>
<comment type="caution">
    <text evidence="2">The sequence shown here is derived from an EMBL/GenBank/DDBJ whole genome shotgun (WGS) entry which is preliminary data.</text>
</comment>
<dbReference type="Proteomes" id="UP000051491">
    <property type="component" value="Unassembled WGS sequence"/>
</dbReference>
<sequence length="286" mass="32292">MDQTWIAQLPLSEISQIQPIAGGDVNLAYRVDTAKGPYFLLVQKGRAADFYAGEIAGLKALSAADVKAPRVIANGQIDGDAYLLLNYLMQGHRGSQAQLGRLVAKMHRYYSPNQKYGFSEAYQGASMTFENKWTDTWSELFVEQRMDQLRDALVDKHLWTNSALKKYEQVRSIIVDSLAQHKSKPSLLHGDFWGGNHMFLEDGQPALIDPSAFYGDREFDIGCSLVFGAYDQEFYSAYQEAYPMAAGYEKRLNFYSLYLLMIHLEKFGGMYASAVNNIMERIIAEP</sequence>
<evidence type="ECO:0000313" key="3">
    <source>
        <dbReference type="Proteomes" id="UP000051491"/>
    </source>
</evidence>
<dbReference type="Gene3D" id="3.30.200.20">
    <property type="entry name" value="Phosphorylase Kinase, domain 1"/>
    <property type="match status" value="1"/>
</dbReference>
<accession>A0A0R2K855</accession>
<dbReference type="GO" id="GO:0016301">
    <property type="term" value="F:kinase activity"/>
    <property type="evidence" value="ECO:0007669"/>
    <property type="project" value="UniProtKB-UniRule"/>
</dbReference>
<protein>
    <submittedName>
        <fullName evidence="2">Ribulosamine erythrulosamine 3-kinase</fullName>
    </submittedName>
</protein>
<dbReference type="InterPro" id="IPR011009">
    <property type="entry name" value="Kinase-like_dom_sf"/>
</dbReference>
<evidence type="ECO:0000313" key="2">
    <source>
        <dbReference type="EMBL" id="KRN83525.1"/>
    </source>
</evidence>
<dbReference type="PANTHER" id="PTHR12149">
    <property type="entry name" value="FRUCTOSAMINE 3 KINASE-RELATED PROTEIN"/>
    <property type="match status" value="1"/>
</dbReference>
<dbReference type="PIRSF" id="PIRSF006221">
    <property type="entry name" value="Ketosamine-3-kinase"/>
    <property type="match status" value="1"/>
</dbReference>
<dbReference type="Pfam" id="PF03881">
    <property type="entry name" value="Fructosamin_kin"/>
    <property type="match status" value="1"/>
</dbReference>
<dbReference type="SUPFAM" id="SSF56112">
    <property type="entry name" value="Protein kinase-like (PK-like)"/>
    <property type="match status" value="1"/>
</dbReference>
<dbReference type="InterPro" id="IPR016477">
    <property type="entry name" value="Fructo-/Ketosamine-3-kinase"/>
</dbReference>
<dbReference type="STRING" id="89059.LAC1533_0365"/>
<dbReference type="PANTHER" id="PTHR12149:SF8">
    <property type="entry name" value="PROTEIN-RIBULOSAMINE 3-KINASE"/>
    <property type="match status" value="1"/>
</dbReference>
<gene>
    <name evidence="2" type="ORF">IV43_GL001461</name>
</gene>